<gene>
    <name evidence="1" type="ORF">MHPYR_40077</name>
</gene>
<reference evidence="1" key="1">
    <citation type="submission" date="2016-03" db="EMBL/GenBank/DDBJ databases">
        <authorList>
            <person name="Ploux O."/>
        </authorList>
    </citation>
    <scope>NUCLEOTIDE SEQUENCE</scope>
    <source>
        <strain evidence="1">UC10</strain>
    </source>
</reference>
<evidence type="ECO:0000313" key="1">
    <source>
        <dbReference type="EMBL" id="SBS77075.1"/>
    </source>
</evidence>
<dbReference type="EMBL" id="FLQS01000034">
    <property type="protein sequence ID" value="SBS77075.1"/>
    <property type="molecule type" value="Genomic_DNA"/>
</dbReference>
<sequence>MAFWQIFLATYYRQDPTTLFLSHTVNHMLLDVRWLQYLLKRPAHK</sequence>
<proteinExistence type="predicted"/>
<organism evidence="1">
    <name type="scientific">uncultured Mycobacterium sp</name>
    <dbReference type="NCBI Taxonomy" id="171292"/>
    <lineage>
        <taxon>Bacteria</taxon>
        <taxon>Bacillati</taxon>
        <taxon>Actinomycetota</taxon>
        <taxon>Actinomycetes</taxon>
        <taxon>Mycobacteriales</taxon>
        <taxon>Mycobacteriaceae</taxon>
        <taxon>Mycobacterium</taxon>
        <taxon>environmental samples</taxon>
    </lineage>
</organism>
<accession>A0A1Y5PED3</accession>
<name>A0A1Y5PED3_9MYCO</name>
<dbReference type="AlphaFoldDB" id="A0A1Y5PED3"/>
<protein>
    <submittedName>
        <fullName evidence="1">Uncharacterized protein</fullName>
    </submittedName>
</protein>